<name>A0A0N4USG5_ENTVE</name>
<dbReference type="PANTHER" id="PTHR13673">
    <property type="entry name" value="ESOPHAGEAL CANCER ASSOCIATED PROTEIN"/>
    <property type="match status" value="1"/>
</dbReference>
<reference evidence="6 7" key="2">
    <citation type="submission" date="2018-10" db="EMBL/GenBank/DDBJ databases">
        <authorList>
            <consortium name="Pathogen Informatics"/>
        </authorList>
    </citation>
    <scope>NUCLEOTIDE SEQUENCE [LARGE SCALE GENOMIC DNA]</scope>
</reference>
<dbReference type="OrthoDB" id="1734063at2759"/>
<evidence type="ECO:0000313" key="8">
    <source>
        <dbReference type="WBParaSite" id="EVEC_0000004201-mRNA-1"/>
    </source>
</evidence>
<sequence length="944" mass="106166">MPVEVGRDSVGFKWCVREWEKERPELFSSVAEVLVDPLTKRWRSRSAGTALPASESPGGDLGFVDPLGAVIDEDKDLSTSRVEDETMSSKSEKSSVLVNTLAMDNDEYLVDETVRSDGFEPWSLKRKTILETFEASEKLTIKTSVLPSGIPFETQVSMLNRQFQRMQQFEDKSGQKKYADLSQQEHIRVLNDLRHKLLIAWSCEKRVEALTILTDIARILASTSSPQFYPSQFVLVTDILDVFGQLVYNRLLSKANEKLKDLGLAELSDGFSLKDIPEAVQEVAKNWLCKVGTITELLPRVYVESSVIGCMQFFDPEALSKNFQRLCGMTNHIQQPLVATYARAYICRIAMRIAPNDSTPHWKCLNDWINLSSTALQVSSGALQASILTPALEWIIQCASYRTVSCEEMLPVWNFCRLSEKRTLLLKPFLSSVAITYLCNHATEFCELVLQGDELLVEEVKIFGQRLMKGETPEGAKRTLLRALWQRIIKLTNIKDFLECSVVWVGFAAASFSLSTVDVMIEGFKKKLSESKQCRQHSEYVTQLVGLVVANRKDIIELLSSDHFIKLLDFVLEGSDRARCSKMILKAFVNEHPISSCENFNVAYQVLLLCKQLQDSLFAEADKNRAIFTSNLIKRSLDRLFLDKEPERALNFYVDVRSALSNNDDVIAYLVTRICSLGSSLTQVGKISRTGTLFLRACIASAFITIASIIDSVQRLYLYLQCGFFGLMANALPQVDAIVKCCIELLAESVKISPEQFYSASSCFLAFLVLVPDSPSKVPLYAFNAFFNAISRYDWDGHYLEHGRLLLQCLNYLSTMRLPVLPYHIGTVQSNDSIHGGSQEFLSVISEKEKIIVAKLEELLQTAGSHVKMVSMELLELIVSIAAADTLTPTICQLWRNVAGRSSLSRRKAVVYSGLERCVFEEKVLKRLLSALDILEQKAENISK</sequence>
<dbReference type="EMBL" id="UXUI01000013">
    <property type="protein sequence ID" value="VDD84887.1"/>
    <property type="molecule type" value="Genomic_DNA"/>
</dbReference>
<evidence type="ECO:0000256" key="4">
    <source>
        <dbReference type="ARBA" id="ARBA00022753"/>
    </source>
</evidence>
<dbReference type="Proteomes" id="UP000274131">
    <property type="component" value="Unassembled WGS sequence"/>
</dbReference>
<dbReference type="GO" id="GO:0015031">
    <property type="term" value="P:protein transport"/>
    <property type="evidence" value="ECO:0007669"/>
    <property type="project" value="UniProtKB-KW"/>
</dbReference>
<evidence type="ECO:0000256" key="1">
    <source>
        <dbReference type="ARBA" id="ARBA00004177"/>
    </source>
</evidence>
<keyword evidence="3" id="KW-0813">Transport</keyword>
<comment type="subcellular location">
    <subcellularLocation>
        <location evidence="1">Endosome</location>
    </subcellularLocation>
</comment>
<evidence type="ECO:0000256" key="3">
    <source>
        <dbReference type="ARBA" id="ARBA00022448"/>
    </source>
</evidence>
<comment type="similarity">
    <text evidence="2">Belongs to the VPS35L family.</text>
</comment>
<evidence type="ECO:0000313" key="6">
    <source>
        <dbReference type="EMBL" id="VDD84887.1"/>
    </source>
</evidence>
<organism evidence="8">
    <name type="scientific">Enterobius vermicularis</name>
    <name type="common">Human pinworm</name>
    <dbReference type="NCBI Taxonomy" id="51028"/>
    <lineage>
        <taxon>Eukaryota</taxon>
        <taxon>Metazoa</taxon>
        <taxon>Ecdysozoa</taxon>
        <taxon>Nematoda</taxon>
        <taxon>Chromadorea</taxon>
        <taxon>Rhabditida</taxon>
        <taxon>Spirurina</taxon>
        <taxon>Oxyuridomorpha</taxon>
        <taxon>Oxyuroidea</taxon>
        <taxon>Oxyuridae</taxon>
        <taxon>Enterobius</taxon>
    </lineage>
</organism>
<accession>A0A0N4USG5</accession>
<reference evidence="8" key="1">
    <citation type="submission" date="2017-02" db="UniProtKB">
        <authorList>
            <consortium name="WormBaseParasite"/>
        </authorList>
    </citation>
    <scope>IDENTIFICATION</scope>
</reference>
<dbReference type="GO" id="GO:0005768">
    <property type="term" value="C:endosome"/>
    <property type="evidence" value="ECO:0007669"/>
    <property type="project" value="UniProtKB-SubCell"/>
</dbReference>
<dbReference type="STRING" id="51028.A0A0N4USG5"/>
<keyword evidence="7" id="KW-1185">Reference proteome</keyword>
<evidence type="ECO:0000256" key="2">
    <source>
        <dbReference type="ARBA" id="ARBA00010704"/>
    </source>
</evidence>
<dbReference type="AlphaFoldDB" id="A0A0N4USG5"/>
<keyword evidence="4" id="KW-0967">Endosome</keyword>
<dbReference type="WBParaSite" id="EVEC_0000004201-mRNA-1">
    <property type="protein sequence ID" value="EVEC_0000004201-mRNA-1"/>
    <property type="gene ID" value="EVEC_0000004201"/>
</dbReference>
<dbReference type="PANTHER" id="PTHR13673:SF0">
    <property type="entry name" value="VPS35 ENDOSOMAL PROTEIN-SORTING FACTOR-LIKE"/>
    <property type="match status" value="1"/>
</dbReference>
<proteinExistence type="inferred from homology"/>
<gene>
    <name evidence="6" type="ORF">EVEC_LOCUS30</name>
</gene>
<dbReference type="InterPro" id="IPR029705">
    <property type="entry name" value="VPS35L"/>
</dbReference>
<keyword evidence="5" id="KW-0653">Protein transport</keyword>
<evidence type="ECO:0000313" key="7">
    <source>
        <dbReference type="Proteomes" id="UP000274131"/>
    </source>
</evidence>
<dbReference type="GO" id="GO:0032456">
    <property type="term" value="P:endocytic recycling"/>
    <property type="evidence" value="ECO:0007669"/>
    <property type="project" value="InterPro"/>
</dbReference>
<protein>
    <submittedName>
        <fullName evidence="8">UPF0505 protein C16orf62 homolog</fullName>
    </submittedName>
</protein>
<evidence type="ECO:0000256" key="5">
    <source>
        <dbReference type="ARBA" id="ARBA00022927"/>
    </source>
</evidence>